<dbReference type="InterPro" id="IPR013126">
    <property type="entry name" value="Hsp_70_fam"/>
</dbReference>
<dbReference type="SUPFAM" id="SSF100920">
    <property type="entry name" value="Heat shock protein 70kD (HSP70), peptide-binding domain"/>
    <property type="match status" value="1"/>
</dbReference>
<keyword evidence="2" id="KW-0067">ATP-binding</keyword>
<organism evidence="3 4">
    <name type="scientific">Rhizophagus clarus</name>
    <dbReference type="NCBI Taxonomy" id="94130"/>
    <lineage>
        <taxon>Eukaryota</taxon>
        <taxon>Fungi</taxon>
        <taxon>Fungi incertae sedis</taxon>
        <taxon>Mucoromycota</taxon>
        <taxon>Glomeromycotina</taxon>
        <taxon>Glomeromycetes</taxon>
        <taxon>Glomerales</taxon>
        <taxon>Glomeraceae</taxon>
        <taxon>Rhizophagus</taxon>
    </lineage>
</organism>
<dbReference type="OrthoDB" id="2401965at2759"/>
<keyword evidence="3" id="KW-0346">Stress response</keyword>
<dbReference type="Gene3D" id="2.60.34.10">
    <property type="entry name" value="Substrate Binding Domain Of DNAk, Chain A, domain 1"/>
    <property type="match status" value="1"/>
</dbReference>
<evidence type="ECO:0000313" key="3">
    <source>
        <dbReference type="EMBL" id="GES98822.1"/>
    </source>
</evidence>
<keyword evidence="1" id="KW-0547">Nucleotide-binding</keyword>
<dbReference type="PRINTS" id="PR00301">
    <property type="entry name" value="HEATSHOCK70"/>
</dbReference>
<dbReference type="Proteomes" id="UP000615446">
    <property type="component" value="Unassembled WGS sequence"/>
</dbReference>
<evidence type="ECO:0000256" key="1">
    <source>
        <dbReference type="ARBA" id="ARBA00022741"/>
    </source>
</evidence>
<dbReference type="GO" id="GO:0005524">
    <property type="term" value="F:ATP binding"/>
    <property type="evidence" value="ECO:0007669"/>
    <property type="project" value="UniProtKB-KW"/>
</dbReference>
<protein>
    <submittedName>
        <fullName evidence="3">Heat shock 70 kDa protein-like</fullName>
    </submittedName>
</protein>
<gene>
    <name evidence="3" type="ORF">RCL2_002535400</name>
</gene>
<dbReference type="InterPro" id="IPR029047">
    <property type="entry name" value="HSP70_peptide-bd_sf"/>
</dbReference>
<dbReference type="PANTHER" id="PTHR19375">
    <property type="entry name" value="HEAT SHOCK PROTEIN 70KDA"/>
    <property type="match status" value="1"/>
</dbReference>
<name>A0A8H3M4Y7_9GLOM</name>
<reference evidence="3" key="1">
    <citation type="submission" date="2019-10" db="EMBL/GenBank/DDBJ databases">
        <title>Conservation and host-specific expression of non-tandemly repeated heterogenous ribosome RNA gene in arbuscular mycorrhizal fungi.</title>
        <authorList>
            <person name="Maeda T."/>
            <person name="Kobayashi Y."/>
            <person name="Nakagawa T."/>
            <person name="Ezawa T."/>
            <person name="Yamaguchi K."/>
            <person name="Bino T."/>
            <person name="Nishimoto Y."/>
            <person name="Shigenobu S."/>
            <person name="Kawaguchi M."/>
        </authorList>
    </citation>
    <scope>NUCLEOTIDE SEQUENCE</scope>
    <source>
        <strain evidence="3">HR1</strain>
    </source>
</reference>
<sequence length="138" mass="15507">MILCKDSRSTLLEVVPSSLGIETAGGIMTPFIKRNTTIHQSNVVTKIHEGDHIRTKDNNLLGIFELRRIPPAKKGVPQIEVVFDIDTNSILNVSAIGKTIDRSSKITVINDKGQLSKEDIERMCLYQFSIFTFNYILM</sequence>
<dbReference type="EMBL" id="BLAL01000274">
    <property type="protein sequence ID" value="GES98822.1"/>
    <property type="molecule type" value="Genomic_DNA"/>
</dbReference>
<dbReference type="GO" id="GO:0140662">
    <property type="term" value="F:ATP-dependent protein folding chaperone"/>
    <property type="evidence" value="ECO:0007669"/>
    <property type="project" value="InterPro"/>
</dbReference>
<evidence type="ECO:0000256" key="2">
    <source>
        <dbReference type="ARBA" id="ARBA00022840"/>
    </source>
</evidence>
<accession>A0A8H3M4Y7</accession>
<proteinExistence type="predicted"/>
<dbReference type="Pfam" id="PF00012">
    <property type="entry name" value="HSP70"/>
    <property type="match status" value="1"/>
</dbReference>
<evidence type="ECO:0000313" key="4">
    <source>
        <dbReference type="Proteomes" id="UP000615446"/>
    </source>
</evidence>
<comment type="caution">
    <text evidence="3">The sequence shown here is derived from an EMBL/GenBank/DDBJ whole genome shotgun (WGS) entry which is preliminary data.</text>
</comment>
<dbReference type="AlphaFoldDB" id="A0A8H3M4Y7"/>